<reference evidence="2 3" key="1">
    <citation type="submission" date="2018-10" db="EMBL/GenBank/DDBJ databases">
        <title>Rhizobium etli, R. leguminosarum and a new Rhizobium genospecies from Phaseolus dumosus.</title>
        <authorList>
            <person name="Ramirez-Puebla S.T."/>
            <person name="Rogel-Hernandez M.A."/>
            <person name="Guerrero G."/>
            <person name="Ormeno-Orrillo E."/>
            <person name="Martinez-Romero J.C."/>
            <person name="Negrete-Yankelevich S."/>
            <person name="Martinez-Romero E."/>
        </authorList>
    </citation>
    <scope>NUCLEOTIDE SEQUENCE [LARGE SCALE GENOMIC DNA]</scope>
    <source>
        <strain evidence="2 3">CCGE525</strain>
    </source>
</reference>
<feature type="compositionally biased region" description="Basic and acidic residues" evidence="1">
    <location>
        <begin position="1"/>
        <end position="14"/>
    </location>
</feature>
<evidence type="ECO:0000313" key="2">
    <source>
        <dbReference type="EMBL" id="AYG59662.1"/>
    </source>
</evidence>
<evidence type="ECO:0000313" key="3">
    <source>
        <dbReference type="Proteomes" id="UP000282195"/>
    </source>
</evidence>
<dbReference type="Proteomes" id="UP000282195">
    <property type="component" value="Chromosome"/>
</dbReference>
<protein>
    <submittedName>
        <fullName evidence="2">Mobilization protein</fullName>
    </submittedName>
</protein>
<dbReference type="OrthoDB" id="7477886at2"/>
<name>A0A387FW02_9HYPH</name>
<accession>A0A387FW02</accession>
<proteinExistence type="predicted"/>
<sequence>MARRSIRETPGQREAHKKALQARLNSQERSEDTRREIEVGASIIRRLAHCRDDVSKGLFARLRPEFPGFLTRDRNRTLFANQLDIDTAEGLFDHA</sequence>
<evidence type="ECO:0000256" key="1">
    <source>
        <dbReference type="SAM" id="MobiDB-lite"/>
    </source>
</evidence>
<gene>
    <name evidence="2" type="ORF">CCGE525_13265</name>
</gene>
<feature type="region of interest" description="Disordered" evidence="1">
    <location>
        <begin position="1"/>
        <end position="33"/>
    </location>
</feature>
<dbReference type="EMBL" id="CP032694">
    <property type="protein sequence ID" value="AYG59662.1"/>
    <property type="molecule type" value="Genomic_DNA"/>
</dbReference>
<dbReference type="KEGG" id="rjg:CCGE525_13265"/>
<keyword evidence="3" id="KW-1185">Reference proteome</keyword>
<dbReference type="AlphaFoldDB" id="A0A387FW02"/>
<dbReference type="RefSeq" id="WP_120704674.1">
    <property type="nucleotide sequence ID" value="NZ_CP032694.1"/>
</dbReference>
<organism evidence="2 3">
    <name type="scientific">Rhizobium jaguaris</name>
    <dbReference type="NCBI Taxonomy" id="1312183"/>
    <lineage>
        <taxon>Bacteria</taxon>
        <taxon>Pseudomonadati</taxon>
        <taxon>Pseudomonadota</taxon>
        <taxon>Alphaproteobacteria</taxon>
        <taxon>Hyphomicrobiales</taxon>
        <taxon>Rhizobiaceae</taxon>
        <taxon>Rhizobium/Agrobacterium group</taxon>
        <taxon>Rhizobium</taxon>
    </lineage>
</organism>